<dbReference type="GO" id="GO:0030307">
    <property type="term" value="P:positive regulation of cell growth"/>
    <property type="evidence" value="ECO:0007669"/>
    <property type="project" value="TreeGrafter"/>
</dbReference>
<evidence type="ECO:0000313" key="4">
    <source>
        <dbReference type="EMBL" id="CAH1441127.1"/>
    </source>
</evidence>
<comment type="caution">
    <text evidence="4">The sequence shown here is derived from an EMBL/GenBank/DDBJ whole genome shotgun (WGS) entry which is preliminary data.</text>
</comment>
<sequence>MLLTLEDKDPRRIFEGEALMRRMNRDHYLGLFSRSALCNVLYLGSPHLQATSAHLFPSETSGSPHLTGDWNDWSSFQALGLIKMKTGCVALFLCLNISVDPPDVIKISPCARMECWIDPFSMAPQKALETIRKTLSFQYERWQPKAKYKIQLDPIVEEVKKLYTTCRKYAKSERVLFHYNDHGIPKPTANGEIWFFNRLYNWTPSSSSSGTSPRDCILLAACEAHETLPESHEFPADVFTSCLTTPIKIALRWFCTRSLLHESLDYSLIDRIPGRQTDPFPSVSVVINFLQVKLSAQHTDTYNADEVYSF</sequence>
<accession>A0AAU9NT81</accession>
<evidence type="ECO:0000256" key="2">
    <source>
        <dbReference type="ARBA" id="ARBA00022737"/>
    </source>
</evidence>
<evidence type="ECO:0000259" key="3">
    <source>
        <dbReference type="SMART" id="SM01302"/>
    </source>
</evidence>
<gene>
    <name evidence="4" type="ORF">LVIROSA_LOCUS27212</name>
</gene>
<dbReference type="PANTHER" id="PTHR12848:SF16">
    <property type="entry name" value="REGULATORY-ASSOCIATED PROTEIN OF MTOR"/>
    <property type="match status" value="1"/>
</dbReference>
<dbReference type="PANTHER" id="PTHR12848">
    <property type="entry name" value="REGULATORY-ASSOCIATED PROTEIN OF MTOR"/>
    <property type="match status" value="1"/>
</dbReference>
<dbReference type="Pfam" id="PF14538">
    <property type="entry name" value="Raptor_N"/>
    <property type="match status" value="1"/>
</dbReference>
<dbReference type="InterPro" id="IPR004083">
    <property type="entry name" value="Raptor"/>
</dbReference>
<dbReference type="InterPro" id="IPR029347">
    <property type="entry name" value="Raptor_N"/>
</dbReference>
<dbReference type="PRINTS" id="PR01547">
    <property type="entry name" value="YEAST176DUF"/>
</dbReference>
<dbReference type="AlphaFoldDB" id="A0AAU9NT81"/>
<dbReference type="EMBL" id="CAKMRJ010005412">
    <property type="protein sequence ID" value="CAH1441127.1"/>
    <property type="molecule type" value="Genomic_DNA"/>
</dbReference>
<proteinExistence type="predicted"/>
<dbReference type="GO" id="GO:0009267">
    <property type="term" value="P:cellular response to starvation"/>
    <property type="evidence" value="ECO:0007669"/>
    <property type="project" value="TreeGrafter"/>
</dbReference>
<keyword evidence="5" id="KW-1185">Reference proteome</keyword>
<evidence type="ECO:0000256" key="1">
    <source>
        <dbReference type="ARBA" id="ARBA00022574"/>
    </source>
</evidence>
<organism evidence="4 5">
    <name type="scientific">Lactuca virosa</name>
    <dbReference type="NCBI Taxonomy" id="75947"/>
    <lineage>
        <taxon>Eukaryota</taxon>
        <taxon>Viridiplantae</taxon>
        <taxon>Streptophyta</taxon>
        <taxon>Embryophyta</taxon>
        <taxon>Tracheophyta</taxon>
        <taxon>Spermatophyta</taxon>
        <taxon>Magnoliopsida</taxon>
        <taxon>eudicotyledons</taxon>
        <taxon>Gunneridae</taxon>
        <taxon>Pentapetalae</taxon>
        <taxon>asterids</taxon>
        <taxon>campanulids</taxon>
        <taxon>Asterales</taxon>
        <taxon>Asteraceae</taxon>
        <taxon>Cichorioideae</taxon>
        <taxon>Cichorieae</taxon>
        <taxon>Lactucinae</taxon>
        <taxon>Lactuca</taxon>
    </lineage>
</organism>
<dbReference type="GO" id="GO:0031929">
    <property type="term" value="P:TOR signaling"/>
    <property type="evidence" value="ECO:0007669"/>
    <property type="project" value="InterPro"/>
</dbReference>
<dbReference type="GO" id="GO:0071230">
    <property type="term" value="P:cellular response to amino acid stimulus"/>
    <property type="evidence" value="ECO:0007669"/>
    <property type="project" value="TreeGrafter"/>
</dbReference>
<dbReference type="Proteomes" id="UP001157418">
    <property type="component" value="Unassembled WGS sequence"/>
</dbReference>
<dbReference type="GO" id="GO:0010506">
    <property type="term" value="P:regulation of autophagy"/>
    <property type="evidence" value="ECO:0007669"/>
    <property type="project" value="TreeGrafter"/>
</dbReference>
<keyword evidence="1" id="KW-0853">WD repeat</keyword>
<evidence type="ECO:0000313" key="5">
    <source>
        <dbReference type="Proteomes" id="UP001157418"/>
    </source>
</evidence>
<name>A0AAU9NT81_9ASTR</name>
<dbReference type="GO" id="GO:0031931">
    <property type="term" value="C:TORC1 complex"/>
    <property type="evidence" value="ECO:0007669"/>
    <property type="project" value="InterPro"/>
</dbReference>
<reference evidence="4 5" key="1">
    <citation type="submission" date="2022-01" db="EMBL/GenBank/DDBJ databases">
        <authorList>
            <person name="Xiong W."/>
            <person name="Schranz E."/>
        </authorList>
    </citation>
    <scope>NUCLEOTIDE SEQUENCE [LARGE SCALE GENOMIC DNA]</scope>
</reference>
<protein>
    <recommendedName>
        <fullName evidence="3">Raptor N-terminal CASPase-like domain-containing protein</fullName>
    </recommendedName>
</protein>
<dbReference type="GO" id="GO:0005737">
    <property type="term" value="C:cytoplasm"/>
    <property type="evidence" value="ECO:0007669"/>
    <property type="project" value="TreeGrafter"/>
</dbReference>
<dbReference type="GO" id="GO:0030674">
    <property type="term" value="F:protein-macromolecule adaptor activity"/>
    <property type="evidence" value="ECO:0007669"/>
    <property type="project" value="TreeGrafter"/>
</dbReference>
<keyword evidence="2" id="KW-0677">Repeat</keyword>
<dbReference type="SMART" id="SM01302">
    <property type="entry name" value="Raptor_N"/>
    <property type="match status" value="1"/>
</dbReference>
<feature type="domain" description="Raptor N-terminal CASPase-like" evidence="3">
    <location>
        <begin position="83"/>
        <end position="233"/>
    </location>
</feature>